<proteinExistence type="predicted"/>
<dbReference type="InterPro" id="IPR000020">
    <property type="entry name" value="Anaphylatoxin/fibulin"/>
</dbReference>
<evidence type="ECO:0000313" key="6">
    <source>
        <dbReference type="Proteomes" id="UP000252519"/>
    </source>
</evidence>
<sequence length="103" mass="11195">RCCSGGSRHFVQTQTCSNIKAEGTSATCVRTASICCLRALLDSACEEGTTLARQDDMCPSSINTLGGGIRKHELWKWPGMMASMRLLLGAENKWLVLRTTMLG</sequence>
<dbReference type="OrthoDB" id="5869404at2759"/>
<feature type="domain" description="Anaphylatoxin-like" evidence="4">
    <location>
        <begin position="2"/>
        <end position="36"/>
    </location>
</feature>
<comment type="caution">
    <text evidence="5">The sequence shown here is derived from an EMBL/GenBank/DDBJ whole genome shotgun (WGS) entry which is preliminary data.</text>
</comment>
<evidence type="ECO:0000256" key="2">
    <source>
        <dbReference type="ARBA" id="ARBA00022525"/>
    </source>
</evidence>
<accession>A0A368FLS0</accession>
<protein>
    <recommendedName>
        <fullName evidence="4">Anaphylatoxin-like domain-containing protein</fullName>
    </recommendedName>
</protein>
<keyword evidence="6" id="KW-1185">Reference proteome</keyword>
<dbReference type="GO" id="GO:0005576">
    <property type="term" value="C:extracellular region"/>
    <property type="evidence" value="ECO:0007669"/>
    <property type="project" value="UniProtKB-SubCell"/>
</dbReference>
<gene>
    <name evidence="5" type="ORF">ANCCAN_23100</name>
</gene>
<evidence type="ECO:0000256" key="3">
    <source>
        <dbReference type="ARBA" id="ARBA00023157"/>
    </source>
</evidence>
<comment type="subcellular location">
    <subcellularLocation>
        <location evidence="1">Secreted</location>
    </subcellularLocation>
</comment>
<reference evidence="5 6" key="1">
    <citation type="submission" date="2014-10" db="EMBL/GenBank/DDBJ databases">
        <title>Draft genome of the hookworm Ancylostoma caninum.</title>
        <authorList>
            <person name="Mitreva M."/>
        </authorList>
    </citation>
    <scope>NUCLEOTIDE SEQUENCE [LARGE SCALE GENOMIC DNA]</scope>
    <source>
        <strain evidence="5 6">Baltimore</strain>
    </source>
</reference>
<evidence type="ECO:0000256" key="1">
    <source>
        <dbReference type="ARBA" id="ARBA00004613"/>
    </source>
</evidence>
<evidence type="ECO:0000259" key="4">
    <source>
        <dbReference type="PROSITE" id="PS01177"/>
    </source>
</evidence>
<dbReference type="STRING" id="29170.A0A368FLS0"/>
<keyword evidence="2" id="KW-0964">Secreted</keyword>
<evidence type="ECO:0000313" key="5">
    <source>
        <dbReference type="EMBL" id="RCN31117.1"/>
    </source>
</evidence>
<dbReference type="Proteomes" id="UP000252519">
    <property type="component" value="Unassembled WGS sequence"/>
</dbReference>
<dbReference type="AlphaFoldDB" id="A0A368FLS0"/>
<organism evidence="5 6">
    <name type="scientific">Ancylostoma caninum</name>
    <name type="common">Dog hookworm</name>
    <dbReference type="NCBI Taxonomy" id="29170"/>
    <lineage>
        <taxon>Eukaryota</taxon>
        <taxon>Metazoa</taxon>
        <taxon>Ecdysozoa</taxon>
        <taxon>Nematoda</taxon>
        <taxon>Chromadorea</taxon>
        <taxon>Rhabditida</taxon>
        <taxon>Rhabditina</taxon>
        <taxon>Rhabditomorpha</taxon>
        <taxon>Strongyloidea</taxon>
        <taxon>Ancylostomatidae</taxon>
        <taxon>Ancylostomatinae</taxon>
        <taxon>Ancylostoma</taxon>
    </lineage>
</organism>
<feature type="non-terminal residue" evidence="5">
    <location>
        <position position="1"/>
    </location>
</feature>
<dbReference type="PROSITE" id="PS01177">
    <property type="entry name" value="ANAPHYLATOXIN_1"/>
    <property type="match status" value="1"/>
</dbReference>
<name>A0A368FLS0_ANCCA</name>
<keyword evidence="3" id="KW-1015">Disulfide bond</keyword>
<dbReference type="EMBL" id="JOJR01001383">
    <property type="protein sequence ID" value="RCN31117.1"/>
    <property type="molecule type" value="Genomic_DNA"/>
</dbReference>